<keyword evidence="2" id="KW-1185">Reference proteome</keyword>
<evidence type="ECO:0000313" key="2">
    <source>
        <dbReference type="Proteomes" id="UP000821865"/>
    </source>
</evidence>
<comment type="caution">
    <text evidence="1">The sequence shown here is derived from an EMBL/GenBank/DDBJ whole genome shotgun (WGS) entry which is preliminary data.</text>
</comment>
<protein>
    <submittedName>
        <fullName evidence="1">Uncharacterized protein</fullName>
    </submittedName>
</protein>
<sequence>MPQLPGEHSKIIIRPRGVLNLNKVSTTTVGTAVIEASGLTQEEAREDVVCPNFTQNIIVVSTPKPEHAAKYVRIKSFNYGSGIRAKIPNPLRRTTPSKRAQQDSVVNKSAFEGATAGAQPSPRRWGTLTLQESHLQAPLTIQGEKPLQLKGSARKGALRLARGKRQGPPGLTR</sequence>
<name>A0ACB8E3P5_DERSI</name>
<accession>A0ACB8E3P5</accession>
<dbReference type="EMBL" id="CM023470">
    <property type="protein sequence ID" value="KAH7981235.1"/>
    <property type="molecule type" value="Genomic_DNA"/>
</dbReference>
<dbReference type="Proteomes" id="UP000821865">
    <property type="component" value="Chromosome 1"/>
</dbReference>
<evidence type="ECO:0000313" key="1">
    <source>
        <dbReference type="EMBL" id="KAH7981235.1"/>
    </source>
</evidence>
<gene>
    <name evidence="1" type="ORF">HPB49_022485</name>
</gene>
<proteinExistence type="predicted"/>
<organism evidence="1 2">
    <name type="scientific">Dermacentor silvarum</name>
    <name type="common">Tick</name>
    <dbReference type="NCBI Taxonomy" id="543639"/>
    <lineage>
        <taxon>Eukaryota</taxon>
        <taxon>Metazoa</taxon>
        <taxon>Ecdysozoa</taxon>
        <taxon>Arthropoda</taxon>
        <taxon>Chelicerata</taxon>
        <taxon>Arachnida</taxon>
        <taxon>Acari</taxon>
        <taxon>Parasitiformes</taxon>
        <taxon>Ixodida</taxon>
        <taxon>Ixodoidea</taxon>
        <taxon>Ixodidae</taxon>
        <taxon>Rhipicephalinae</taxon>
        <taxon>Dermacentor</taxon>
    </lineage>
</organism>
<reference evidence="1" key="1">
    <citation type="submission" date="2020-05" db="EMBL/GenBank/DDBJ databases">
        <title>Large-scale comparative analyses of tick genomes elucidate their genetic diversity and vector capacities.</title>
        <authorList>
            <person name="Jia N."/>
            <person name="Wang J."/>
            <person name="Shi W."/>
            <person name="Du L."/>
            <person name="Sun Y."/>
            <person name="Zhan W."/>
            <person name="Jiang J."/>
            <person name="Wang Q."/>
            <person name="Zhang B."/>
            <person name="Ji P."/>
            <person name="Sakyi L.B."/>
            <person name="Cui X."/>
            <person name="Yuan T."/>
            <person name="Jiang B."/>
            <person name="Yang W."/>
            <person name="Lam T.T.-Y."/>
            <person name="Chang Q."/>
            <person name="Ding S."/>
            <person name="Wang X."/>
            <person name="Zhu J."/>
            <person name="Ruan X."/>
            <person name="Zhao L."/>
            <person name="Wei J."/>
            <person name="Que T."/>
            <person name="Du C."/>
            <person name="Cheng J."/>
            <person name="Dai P."/>
            <person name="Han X."/>
            <person name="Huang E."/>
            <person name="Gao Y."/>
            <person name="Liu J."/>
            <person name="Shao H."/>
            <person name="Ye R."/>
            <person name="Li L."/>
            <person name="Wei W."/>
            <person name="Wang X."/>
            <person name="Wang C."/>
            <person name="Yang T."/>
            <person name="Huo Q."/>
            <person name="Li W."/>
            <person name="Guo W."/>
            <person name="Chen H."/>
            <person name="Zhou L."/>
            <person name="Ni X."/>
            <person name="Tian J."/>
            <person name="Zhou Y."/>
            <person name="Sheng Y."/>
            <person name="Liu T."/>
            <person name="Pan Y."/>
            <person name="Xia L."/>
            <person name="Li J."/>
            <person name="Zhao F."/>
            <person name="Cao W."/>
        </authorList>
    </citation>
    <scope>NUCLEOTIDE SEQUENCE</scope>
    <source>
        <strain evidence="1">Dsil-2018</strain>
    </source>
</reference>